<dbReference type="InterPro" id="IPR035684">
    <property type="entry name" value="ArgRS_core"/>
</dbReference>
<feature type="signal peptide" evidence="14">
    <location>
        <begin position="1"/>
        <end position="20"/>
    </location>
</feature>
<evidence type="ECO:0000256" key="4">
    <source>
        <dbReference type="ARBA" id="ARBA00012837"/>
    </source>
</evidence>
<dbReference type="Pfam" id="PF03485">
    <property type="entry name" value="Arg_tRNA_synt_N"/>
    <property type="match status" value="1"/>
</dbReference>
<dbReference type="InterPro" id="IPR001278">
    <property type="entry name" value="Arg-tRNA-ligase"/>
</dbReference>
<dbReference type="InterPro" id="IPR014729">
    <property type="entry name" value="Rossmann-like_a/b/a_fold"/>
</dbReference>
<evidence type="ECO:0000256" key="3">
    <source>
        <dbReference type="ARBA" id="ARBA00011245"/>
    </source>
</evidence>
<evidence type="ECO:0000256" key="9">
    <source>
        <dbReference type="ARBA" id="ARBA00022917"/>
    </source>
</evidence>
<dbReference type="Gene3D" id="3.40.50.620">
    <property type="entry name" value="HUPs"/>
    <property type="match status" value="1"/>
</dbReference>
<dbReference type="OrthoDB" id="68056at2759"/>
<comment type="catalytic activity">
    <reaction evidence="12">
        <text>tRNA(Arg) + L-arginine + ATP = L-arginyl-tRNA(Arg) + AMP + diphosphate</text>
        <dbReference type="Rhea" id="RHEA:20301"/>
        <dbReference type="Rhea" id="RHEA-COMP:9658"/>
        <dbReference type="Rhea" id="RHEA-COMP:9673"/>
        <dbReference type="ChEBI" id="CHEBI:30616"/>
        <dbReference type="ChEBI" id="CHEBI:32682"/>
        <dbReference type="ChEBI" id="CHEBI:33019"/>
        <dbReference type="ChEBI" id="CHEBI:78442"/>
        <dbReference type="ChEBI" id="CHEBI:78513"/>
        <dbReference type="ChEBI" id="CHEBI:456215"/>
        <dbReference type="EC" id="6.1.1.19"/>
    </reaction>
</comment>
<dbReference type="SUPFAM" id="SSF52374">
    <property type="entry name" value="Nucleotidylyl transferase"/>
    <property type="match status" value="1"/>
</dbReference>
<dbReference type="Pfam" id="PF05746">
    <property type="entry name" value="DALR_1"/>
    <property type="match status" value="1"/>
</dbReference>
<dbReference type="PANTHER" id="PTHR11956:SF5">
    <property type="entry name" value="ARGININE--TRNA LIGASE, CYTOPLASMIC"/>
    <property type="match status" value="1"/>
</dbReference>
<dbReference type="Proteomes" id="UP000751190">
    <property type="component" value="Unassembled WGS sequence"/>
</dbReference>
<evidence type="ECO:0000313" key="18">
    <source>
        <dbReference type="Proteomes" id="UP000751190"/>
    </source>
</evidence>
<dbReference type="GO" id="GO:0005737">
    <property type="term" value="C:cytoplasm"/>
    <property type="evidence" value="ECO:0007669"/>
    <property type="project" value="UniProtKB-SubCell"/>
</dbReference>
<evidence type="ECO:0000256" key="12">
    <source>
        <dbReference type="ARBA" id="ARBA00049339"/>
    </source>
</evidence>
<dbReference type="FunFam" id="1.10.730.10:FF:000006">
    <property type="entry name" value="Arginyl-tRNA synthetase 2, mitochondrial"/>
    <property type="match status" value="1"/>
</dbReference>
<evidence type="ECO:0000256" key="1">
    <source>
        <dbReference type="ARBA" id="ARBA00004496"/>
    </source>
</evidence>
<dbReference type="AlphaFoldDB" id="A0A8J5XW02"/>
<dbReference type="CDD" id="cd00671">
    <property type="entry name" value="ArgRS_core"/>
    <property type="match status" value="1"/>
</dbReference>
<keyword evidence="10 13" id="KW-0030">Aminoacyl-tRNA synthetase</keyword>
<keyword evidence="5" id="KW-0963">Cytoplasm</keyword>
<dbReference type="SUPFAM" id="SSF47323">
    <property type="entry name" value="Anticodon-binding domain of a subclass of class I aminoacyl-tRNA synthetases"/>
    <property type="match status" value="1"/>
</dbReference>
<dbReference type="InterPro" id="IPR036695">
    <property type="entry name" value="Arg-tRNA-synth_N_sf"/>
</dbReference>
<keyword evidence="9 13" id="KW-0648">Protein biosynthesis</keyword>
<dbReference type="PRINTS" id="PR01038">
    <property type="entry name" value="TRNASYNTHARG"/>
</dbReference>
<dbReference type="PROSITE" id="PS00178">
    <property type="entry name" value="AA_TRNA_LIGASE_I"/>
    <property type="match status" value="1"/>
</dbReference>
<dbReference type="InterPro" id="IPR001412">
    <property type="entry name" value="aa-tRNA-synth_I_CS"/>
</dbReference>
<evidence type="ECO:0000256" key="13">
    <source>
        <dbReference type="RuleBase" id="RU363038"/>
    </source>
</evidence>
<gene>
    <name evidence="17" type="ORF">KFE25_006102</name>
</gene>
<name>A0A8J5XW02_DIALT</name>
<keyword evidence="18" id="KW-1185">Reference proteome</keyword>
<comment type="subcellular location">
    <subcellularLocation>
        <location evidence="1">Cytoplasm</location>
    </subcellularLocation>
</comment>
<comment type="similarity">
    <text evidence="2 13">Belongs to the class-I aminoacyl-tRNA synthetase family.</text>
</comment>
<reference evidence="17" key="1">
    <citation type="submission" date="2021-05" db="EMBL/GenBank/DDBJ databases">
        <title>The genome of the haptophyte Pavlova lutheri (Diacronema luteri, Pavlovales) - a model for lipid biosynthesis in eukaryotic algae.</title>
        <authorList>
            <person name="Hulatt C.J."/>
            <person name="Posewitz M.C."/>
        </authorList>
    </citation>
    <scope>NUCLEOTIDE SEQUENCE</scope>
    <source>
        <strain evidence="17">NIVA-4/92</strain>
    </source>
</reference>
<dbReference type="SMART" id="SM00836">
    <property type="entry name" value="DALR_1"/>
    <property type="match status" value="1"/>
</dbReference>
<keyword evidence="6 13" id="KW-0436">Ligase</keyword>
<dbReference type="GO" id="GO:0006420">
    <property type="term" value="P:arginyl-tRNA aminoacylation"/>
    <property type="evidence" value="ECO:0007669"/>
    <property type="project" value="InterPro"/>
</dbReference>
<keyword evidence="8 13" id="KW-0067">ATP-binding</keyword>
<dbReference type="Gene3D" id="1.10.730.10">
    <property type="entry name" value="Isoleucyl-tRNA Synthetase, Domain 1"/>
    <property type="match status" value="1"/>
</dbReference>
<comment type="caution">
    <text evidence="17">The sequence shown here is derived from an EMBL/GenBank/DDBJ whole genome shotgun (WGS) entry which is preliminary data.</text>
</comment>
<evidence type="ECO:0000259" key="15">
    <source>
        <dbReference type="SMART" id="SM00836"/>
    </source>
</evidence>
<dbReference type="EMBL" id="JAGTXO010000002">
    <property type="protein sequence ID" value="KAG8469647.1"/>
    <property type="molecule type" value="Genomic_DNA"/>
</dbReference>
<evidence type="ECO:0000256" key="7">
    <source>
        <dbReference type="ARBA" id="ARBA00022741"/>
    </source>
</evidence>
<dbReference type="GO" id="GO:0005524">
    <property type="term" value="F:ATP binding"/>
    <property type="evidence" value="ECO:0007669"/>
    <property type="project" value="UniProtKB-KW"/>
</dbReference>
<dbReference type="InterPro" id="IPR008909">
    <property type="entry name" value="DALR_anticod-bd"/>
</dbReference>
<dbReference type="GO" id="GO:0004814">
    <property type="term" value="F:arginine-tRNA ligase activity"/>
    <property type="evidence" value="ECO:0007669"/>
    <property type="project" value="UniProtKB-EC"/>
</dbReference>
<proteinExistence type="inferred from homology"/>
<comment type="subunit">
    <text evidence="3">Monomer.</text>
</comment>
<dbReference type="EC" id="6.1.1.19" evidence="4"/>
<sequence>MKPRGGIIGTITSLVSLATAVVNIGSPPAALALRSASRIARAPRARPLASATSTPLAAAAADARNVKVWLEVAMRRAIVAEFGEEYRDVDPLVTPATKAAFGDYQCNAAMSLGKRVGKPPRDVAVRLVAAAQLADVCEAPEIAGPGFLNLRVREDALASRLAVALADPVRLALPLKRAQRIVVDYSSPNIAKEMHVGHLRSTVIGDALARLLELQGHLVVRLNHVGDWGTQFGMLITYLREVAPAALETTGGAARLDGLGISDLVSFYKQAKKRFDEDEVFQSASRAAVVALQAGDPACLAAWRGLCEKSRAEFGLIYQTLGVDERLTERGESFYNGGLEEVVRRLDEAGVLVTSEGARVVFPEGAQPGADAQAGPPPLIVVKSDGGYMYSTTDLAAIVHRATEEKAERVLYVTDAGQSLHFAQVFAAARRAHLVPDGVSLEHVPFGLVLGEDGKKFKTRSGDTVRLADLLAEAVRIARDDLLARQAERQAAAGPSAADNADPAEQIDVDALASTIGISAVKYADLSLNRNSNYKFSYAKMLALTGNTAPYMLYAYARIAGIQRKARAGTRESAPRATGAVRILLGTPEEKALAMHLVRLAEVVDQVEHDLLPHRLCDYAFELSGKFNQFYESCPVNGAPSAELRESRIALCTVTAHTLRLVLAILGIPTLDKL</sequence>
<feature type="chain" id="PRO_5035316656" description="arginine--tRNA ligase" evidence="14">
    <location>
        <begin position="21"/>
        <end position="674"/>
    </location>
</feature>
<feature type="domain" description="Arginyl tRNA synthetase N-terminal" evidence="16">
    <location>
        <begin position="68"/>
        <end position="152"/>
    </location>
</feature>
<dbReference type="Pfam" id="PF00750">
    <property type="entry name" value="tRNA-synt_1d"/>
    <property type="match status" value="1"/>
</dbReference>
<dbReference type="PANTHER" id="PTHR11956">
    <property type="entry name" value="ARGINYL-TRNA SYNTHETASE"/>
    <property type="match status" value="1"/>
</dbReference>
<feature type="domain" description="DALR anticodon binding" evidence="15">
    <location>
        <begin position="552"/>
        <end position="674"/>
    </location>
</feature>
<evidence type="ECO:0000259" key="16">
    <source>
        <dbReference type="SMART" id="SM01016"/>
    </source>
</evidence>
<dbReference type="HAMAP" id="MF_00123">
    <property type="entry name" value="Arg_tRNA_synth"/>
    <property type="match status" value="1"/>
</dbReference>
<dbReference type="SUPFAM" id="SSF55190">
    <property type="entry name" value="Arginyl-tRNA synthetase (ArgRS), N-terminal 'additional' domain"/>
    <property type="match status" value="1"/>
</dbReference>
<evidence type="ECO:0000256" key="14">
    <source>
        <dbReference type="SAM" id="SignalP"/>
    </source>
</evidence>
<keyword evidence="7 13" id="KW-0547">Nucleotide-binding</keyword>
<evidence type="ECO:0000256" key="8">
    <source>
        <dbReference type="ARBA" id="ARBA00022840"/>
    </source>
</evidence>
<dbReference type="InterPro" id="IPR005148">
    <property type="entry name" value="Arg-tRNA-synth_N"/>
</dbReference>
<dbReference type="OMA" id="HHIGDWG"/>
<dbReference type="InterPro" id="IPR009080">
    <property type="entry name" value="tRNAsynth_Ia_anticodon-bd"/>
</dbReference>
<protein>
    <recommendedName>
        <fullName evidence="4">arginine--tRNA ligase</fullName>
        <ecNumber evidence="4">6.1.1.19</ecNumber>
    </recommendedName>
    <alternativeName>
        <fullName evidence="11">Arginyl-tRNA synthetase</fullName>
    </alternativeName>
</protein>
<accession>A0A8J5XW02</accession>
<evidence type="ECO:0000256" key="2">
    <source>
        <dbReference type="ARBA" id="ARBA00005594"/>
    </source>
</evidence>
<organism evidence="17 18">
    <name type="scientific">Diacronema lutheri</name>
    <name type="common">Unicellular marine alga</name>
    <name type="synonym">Monochrysis lutheri</name>
    <dbReference type="NCBI Taxonomy" id="2081491"/>
    <lineage>
        <taxon>Eukaryota</taxon>
        <taxon>Haptista</taxon>
        <taxon>Haptophyta</taxon>
        <taxon>Pavlovophyceae</taxon>
        <taxon>Pavlovales</taxon>
        <taxon>Pavlovaceae</taxon>
        <taxon>Diacronema</taxon>
    </lineage>
</organism>
<dbReference type="SMART" id="SM01016">
    <property type="entry name" value="Arg_tRNA_synt_N"/>
    <property type="match status" value="1"/>
</dbReference>
<evidence type="ECO:0000256" key="6">
    <source>
        <dbReference type="ARBA" id="ARBA00022598"/>
    </source>
</evidence>
<dbReference type="Gene3D" id="3.30.1360.70">
    <property type="entry name" value="Arginyl tRNA synthetase N-terminal domain"/>
    <property type="match status" value="1"/>
</dbReference>
<evidence type="ECO:0000256" key="11">
    <source>
        <dbReference type="ARBA" id="ARBA00033033"/>
    </source>
</evidence>
<dbReference type="FunFam" id="3.40.50.620:FF:000116">
    <property type="entry name" value="Arginine--tRNA ligase"/>
    <property type="match status" value="1"/>
</dbReference>
<evidence type="ECO:0000313" key="17">
    <source>
        <dbReference type="EMBL" id="KAG8469647.1"/>
    </source>
</evidence>
<evidence type="ECO:0000256" key="10">
    <source>
        <dbReference type="ARBA" id="ARBA00023146"/>
    </source>
</evidence>
<dbReference type="NCBIfam" id="TIGR00456">
    <property type="entry name" value="argS"/>
    <property type="match status" value="1"/>
</dbReference>
<keyword evidence="14" id="KW-0732">Signal</keyword>
<evidence type="ECO:0000256" key="5">
    <source>
        <dbReference type="ARBA" id="ARBA00022490"/>
    </source>
</evidence>